<dbReference type="STRING" id="190650.CC_2597"/>
<dbReference type="PIR" id="B87571">
    <property type="entry name" value="B87571"/>
</dbReference>
<feature type="compositionally biased region" description="Basic and acidic residues" evidence="1">
    <location>
        <begin position="24"/>
        <end position="55"/>
    </location>
</feature>
<feature type="compositionally biased region" description="Basic and acidic residues" evidence="1">
    <location>
        <begin position="291"/>
        <end position="301"/>
    </location>
</feature>
<gene>
    <name evidence="2" type="ordered locus">CC_2597</name>
</gene>
<protein>
    <submittedName>
        <fullName evidence="2">Uncharacterized protein</fullName>
    </submittedName>
</protein>
<feature type="compositionally biased region" description="Acidic residues" evidence="1">
    <location>
        <begin position="195"/>
        <end position="205"/>
    </location>
</feature>
<feature type="compositionally biased region" description="Basic and acidic residues" evidence="1">
    <location>
        <begin position="129"/>
        <end position="139"/>
    </location>
</feature>
<dbReference type="EMBL" id="AE005673">
    <property type="protein sequence ID" value="AAK24566.1"/>
    <property type="molecule type" value="Genomic_DNA"/>
</dbReference>
<sequence>MALRGERWISSNRNARATAASGLRGERAMRRRPRREEDRVHHRAEQRGQGADHRQPGPYLPQDGQRRPRHERLEAALAVQGRDRPAGGEDRPQHHSRHEDLHADDEDDEQQGHAQKPPALTLGQAPGLKEPELVVDEGHRRGHRQAQRQPDQDNDGDRRASQGRAHRRHHAVLAAAEARHRREDPDHHGHHEPDDHQEDLLDQEEERQPHLARAQAQIGPRRLGWSENRAENRRAEHRLHEGGPQPEQEIGRRNTRLRLHHLAHDLRIGRALLLGHSQLHKLLKLRPQRQKGQDRGDDHPHGQGQRPAHHRQRLATNDAEAGCRRLGHGKPRHVPSPCSPGAQGPAQDREPTRGFAKRQPGV</sequence>
<dbReference type="EnsemblBacteria" id="AAK24566">
    <property type="protein sequence ID" value="AAK24566"/>
    <property type="gene ID" value="CC_2597"/>
</dbReference>
<feature type="region of interest" description="Disordered" evidence="1">
    <location>
        <begin position="287"/>
        <end position="362"/>
    </location>
</feature>
<name>Q9A567_CAUVC</name>
<feature type="compositionally biased region" description="Low complexity" evidence="1">
    <location>
        <begin position="10"/>
        <end position="21"/>
    </location>
</feature>
<evidence type="ECO:0000256" key="1">
    <source>
        <dbReference type="SAM" id="MobiDB-lite"/>
    </source>
</evidence>
<reference evidence="2 3" key="1">
    <citation type="journal article" date="2001" name="Proc. Natl. Acad. Sci. U.S.A.">
        <title>Complete genome sequence of Caulobacter crescentus.</title>
        <authorList>
            <person name="Nierman W.C."/>
            <person name="Feldblyum T.V."/>
            <person name="Laub M.T."/>
            <person name="Paulsen I.T."/>
            <person name="Nelson K.E."/>
            <person name="Eisen J.A."/>
            <person name="Heidelberg J.F."/>
            <person name="Alley M.R."/>
            <person name="Ohta N."/>
            <person name="Maddock J.R."/>
            <person name="Potocka I."/>
            <person name="Nelson W.C."/>
            <person name="Newton A."/>
            <person name="Stephens C."/>
            <person name="Phadke N.D."/>
            <person name="Ely B."/>
            <person name="DeBoy R.T."/>
            <person name="Dodson R.J."/>
            <person name="Durkin A.S."/>
            <person name="Gwinn M.L."/>
            <person name="Haft D.H."/>
            <person name="Kolonay J.F."/>
            <person name="Smit J."/>
            <person name="Craven M.B."/>
            <person name="Khouri H."/>
            <person name="Shetty J."/>
            <person name="Berry K."/>
            <person name="Utterback T."/>
            <person name="Tran K."/>
            <person name="Wolf A."/>
            <person name="Vamathevan J."/>
            <person name="Ermolaeva M."/>
            <person name="White O."/>
            <person name="Salzberg S.L."/>
            <person name="Venter J.C."/>
            <person name="Shapiro L."/>
            <person name="Fraser C.M."/>
        </authorList>
    </citation>
    <scope>NUCLEOTIDE SEQUENCE [LARGE SCALE GENOMIC DNA]</scope>
    <source>
        <strain evidence="3">ATCC 19089 / CB15</strain>
    </source>
</reference>
<dbReference type="BioCyc" id="CAULO:CC2597-MONOMER"/>
<evidence type="ECO:0000313" key="2">
    <source>
        <dbReference type="EMBL" id="AAK24566.1"/>
    </source>
</evidence>
<dbReference type="AlphaFoldDB" id="Q9A567"/>
<dbReference type="HOGENOM" id="CLU_764388_0_0_5"/>
<proteinExistence type="predicted"/>
<feature type="compositionally biased region" description="Basic and acidic residues" evidence="1">
    <location>
        <begin position="81"/>
        <end position="101"/>
    </location>
</feature>
<feature type="compositionally biased region" description="Basic and acidic residues" evidence="1">
    <location>
        <begin position="177"/>
        <end position="194"/>
    </location>
</feature>
<dbReference type="Proteomes" id="UP000001816">
    <property type="component" value="Chromosome"/>
</dbReference>
<evidence type="ECO:0000313" key="3">
    <source>
        <dbReference type="Proteomes" id="UP000001816"/>
    </source>
</evidence>
<feature type="region of interest" description="Disordered" evidence="1">
    <location>
        <begin position="1"/>
        <end position="227"/>
    </location>
</feature>
<organism evidence="2 3">
    <name type="scientific">Caulobacter vibrioides (strain ATCC 19089 / CIP 103742 / CB 15)</name>
    <name type="common">Caulobacter crescentus</name>
    <dbReference type="NCBI Taxonomy" id="190650"/>
    <lineage>
        <taxon>Bacteria</taxon>
        <taxon>Pseudomonadati</taxon>
        <taxon>Pseudomonadota</taxon>
        <taxon>Alphaproteobacteria</taxon>
        <taxon>Caulobacterales</taxon>
        <taxon>Caulobacteraceae</taxon>
        <taxon>Caulobacter</taxon>
    </lineage>
</organism>
<dbReference type="KEGG" id="ccr:CC_2597"/>
<accession>Q9A567</accession>
<keyword evidence="3" id="KW-1185">Reference proteome</keyword>